<evidence type="ECO:0000313" key="4">
    <source>
        <dbReference type="Proteomes" id="UP000004913"/>
    </source>
</evidence>
<reference evidence="3 4" key="1">
    <citation type="submission" date="2011-04" db="EMBL/GenBank/DDBJ databases">
        <title>The Genome Sequence of Dysgonomonas gadei ATCC BAA-286.</title>
        <authorList>
            <consortium name="The Broad Institute Genome Sequencing Platform"/>
            <person name="Earl A."/>
            <person name="Ward D."/>
            <person name="Feldgarden M."/>
            <person name="Gevers D."/>
            <person name="Pudlo N."/>
            <person name="Martens E."/>
            <person name="Allen-Vercoe E."/>
            <person name="Young S.K."/>
            <person name="Zeng Q."/>
            <person name="Gargeya S."/>
            <person name="Fitzgerald M."/>
            <person name="Haas B."/>
            <person name="Abouelleil A."/>
            <person name="Alvarado L."/>
            <person name="Arachchi H.M."/>
            <person name="Berlin A."/>
            <person name="Brown A."/>
            <person name="Chapman S.B."/>
            <person name="Chen Z."/>
            <person name="Dunbar C."/>
            <person name="Freedman E."/>
            <person name="Gearin G."/>
            <person name="Gellesch M."/>
            <person name="Goldberg J."/>
            <person name="Griggs A."/>
            <person name="Gujja S."/>
            <person name="Heiman D."/>
            <person name="Howarth C."/>
            <person name="Larson L."/>
            <person name="Lui A."/>
            <person name="MacDonald P.J.P."/>
            <person name="Mehta T."/>
            <person name="Montmayeur A."/>
            <person name="Murphy C."/>
            <person name="Neiman D."/>
            <person name="Pearson M."/>
            <person name="Priest M."/>
            <person name="Roberts A."/>
            <person name="Saif S."/>
            <person name="Shea T."/>
            <person name="Shenoy N."/>
            <person name="Sisk P."/>
            <person name="Stolte C."/>
            <person name="Sykes S."/>
            <person name="Yandava C."/>
            <person name="Wortman J."/>
            <person name="Nusbaum C."/>
            <person name="Birren B."/>
        </authorList>
    </citation>
    <scope>NUCLEOTIDE SEQUENCE [LARGE SCALE GENOMIC DNA]</scope>
    <source>
        <strain evidence="3 4">ATCC BAA-286</strain>
    </source>
</reference>
<feature type="signal peptide" evidence="1">
    <location>
        <begin position="1"/>
        <end position="22"/>
    </location>
</feature>
<dbReference type="eggNOG" id="COG3637">
    <property type="taxonomic scope" value="Bacteria"/>
</dbReference>
<dbReference type="RefSeq" id="WP_006800344.1">
    <property type="nucleotide sequence ID" value="NZ_GL891985.1"/>
</dbReference>
<name>F5J0E7_9BACT</name>
<evidence type="ECO:0000313" key="3">
    <source>
        <dbReference type="EMBL" id="EGK01025.1"/>
    </source>
</evidence>
<accession>F5J0E7</accession>
<dbReference type="AlphaFoldDB" id="F5J0E7"/>
<sequence length="211" mass="22689">MRTILKFSLVIAALLLVVNVNAQEKPLTFGVKAGINLSNMTEDLKGDAKVGFNVGVTLDYALPSDLYLLTGLDYSLEGTKEGDSKINLSYLKLPVHIGYKFQVAENTKLVLHAGPYVAYAVSGKYKAGAISIDAFNKDIEDALGFKYNRFDFGVGLGVGAEFNKIVVGLGYDLGLSNLINVKNSATVEDITGISNPSGKNMNAYLTVGYKF</sequence>
<protein>
    <recommendedName>
        <fullName evidence="2">Outer membrane protein beta-barrel domain-containing protein</fullName>
    </recommendedName>
</protein>
<feature type="domain" description="Outer membrane protein beta-barrel" evidence="2">
    <location>
        <begin position="22"/>
        <end position="180"/>
    </location>
</feature>
<dbReference type="HOGENOM" id="CLU_082049_1_1_10"/>
<keyword evidence="1" id="KW-0732">Signal</keyword>
<keyword evidence="4" id="KW-1185">Reference proteome</keyword>
<evidence type="ECO:0000256" key="1">
    <source>
        <dbReference type="SAM" id="SignalP"/>
    </source>
</evidence>
<dbReference type="OrthoDB" id="1429208at2"/>
<dbReference type="STRING" id="742766.HMPREF9455_02814"/>
<feature type="chain" id="PRO_5003324246" description="Outer membrane protein beta-barrel domain-containing protein" evidence="1">
    <location>
        <begin position="23"/>
        <end position="211"/>
    </location>
</feature>
<dbReference type="InterPro" id="IPR025665">
    <property type="entry name" value="Beta-barrel_OMP_2"/>
</dbReference>
<gene>
    <name evidence="3" type="ORF">HMPREF9455_02814</name>
</gene>
<comment type="caution">
    <text evidence="3">The sequence shown here is derived from an EMBL/GenBank/DDBJ whole genome shotgun (WGS) entry which is preliminary data.</text>
</comment>
<organism evidence="3 4">
    <name type="scientific">Dysgonomonas gadei ATCC BAA-286</name>
    <dbReference type="NCBI Taxonomy" id="742766"/>
    <lineage>
        <taxon>Bacteria</taxon>
        <taxon>Pseudomonadati</taxon>
        <taxon>Bacteroidota</taxon>
        <taxon>Bacteroidia</taxon>
        <taxon>Bacteroidales</taxon>
        <taxon>Dysgonomonadaceae</taxon>
        <taxon>Dysgonomonas</taxon>
    </lineage>
</organism>
<proteinExistence type="predicted"/>
<dbReference type="EMBL" id="ADLV01000032">
    <property type="protein sequence ID" value="EGK01025.1"/>
    <property type="molecule type" value="Genomic_DNA"/>
</dbReference>
<dbReference type="Proteomes" id="UP000004913">
    <property type="component" value="Unassembled WGS sequence"/>
</dbReference>
<evidence type="ECO:0000259" key="2">
    <source>
        <dbReference type="Pfam" id="PF13568"/>
    </source>
</evidence>
<dbReference type="Pfam" id="PF13568">
    <property type="entry name" value="OMP_b-brl_2"/>
    <property type="match status" value="1"/>
</dbReference>